<accession>F4REC9</accession>
<dbReference type="HOGENOM" id="CLU_605622_0_0_1"/>
<proteinExistence type="predicted"/>
<evidence type="ECO:0000313" key="2">
    <source>
        <dbReference type="Proteomes" id="UP000001072"/>
    </source>
</evidence>
<reference evidence="2" key="1">
    <citation type="journal article" date="2011" name="Proc. Natl. Acad. Sci. U.S.A.">
        <title>Obligate biotrophy features unraveled by the genomic analysis of rust fungi.</title>
        <authorList>
            <person name="Duplessis S."/>
            <person name="Cuomo C.A."/>
            <person name="Lin Y.-C."/>
            <person name="Aerts A."/>
            <person name="Tisserant E."/>
            <person name="Veneault-Fourrey C."/>
            <person name="Joly D.L."/>
            <person name="Hacquard S."/>
            <person name="Amselem J."/>
            <person name="Cantarel B.L."/>
            <person name="Chiu R."/>
            <person name="Coutinho P.M."/>
            <person name="Feau N."/>
            <person name="Field M."/>
            <person name="Frey P."/>
            <person name="Gelhaye E."/>
            <person name="Goldberg J."/>
            <person name="Grabherr M.G."/>
            <person name="Kodira C.D."/>
            <person name="Kohler A."/>
            <person name="Kuees U."/>
            <person name="Lindquist E.A."/>
            <person name="Lucas S.M."/>
            <person name="Mago R."/>
            <person name="Mauceli E."/>
            <person name="Morin E."/>
            <person name="Murat C."/>
            <person name="Pangilinan J.L."/>
            <person name="Park R."/>
            <person name="Pearson M."/>
            <person name="Quesneville H."/>
            <person name="Rouhier N."/>
            <person name="Sakthikumar S."/>
            <person name="Salamov A.A."/>
            <person name="Schmutz J."/>
            <person name="Selles B."/>
            <person name="Shapiro H."/>
            <person name="Tanguay P."/>
            <person name="Tuskan G.A."/>
            <person name="Henrissat B."/>
            <person name="Van de Peer Y."/>
            <person name="Rouze P."/>
            <person name="Ellis J.G."/>
            <person name="Dodds P.N."/>
            <person name="Schein J.E."/>
            <person name="Zhong S."/>
            <person name="Hamelin R.C."/>
            <person name="Grigoriev I.V."/>
            <person name="Szabo L.J."/>
            <person name="Martin F."/>
        </authorList>
    </citation>
    <scope>NUCLEOTIDE SEQUENCE [LARGE SCALE GENOMIC DNA]</scope>
    <source>
        <strain evidence="2">98AG31 / pathotype 3-4-7</strain>
    </source>
</reference>
<organism evidence="2">
    <name type="scientific">Melampsora larici-populina (strain 98AG31 / pathotype 3-4-7)</name>
    <name type="common">Poplar leaf rust fungus</name>
    <dbReference type="NCBI Taxonomy" id="747676"/>
    <lineage>
        <taxon>Eukaryota</taxon>
        <taxon>Fungi</taxon>
        <taxon>Dikarya</taxon>
        <taxon>Basidiomycota</taxon>
        <taxon>Pucciniomycotina</taxon>
        <taxon>Pucciniomycetes</taxon>
        <taxon>Pucciniales</taxon>
        <taxon>Melampsoraceae</taxon>
        <taxon>Melampsora</taxon>
    </lineage>
</organism>
<keyword evidence="2" id="KW-1185">Reference proteome</keyword>
<dbReference type="AlphaFoldDB" id="F4REC9"/>
<dbReference type="OrthoDB" id="2505302at2759"/>
<evidence type="ECO:0000313" key="1">
    <source>
        <dbReference type="EMBL" id="EGG09293.1"/>
    </source>
</evidence>
<protein>
    <submittedName>
        <fullName evidence="1">Uncharacterized protein</fullName>
    </submittedName>
</protein>
<dbReference type="RefSeq" id="XP_007407653.1">
    <property type="nucleotide sequence ID" value="XM_007407591.1"/>
</dbReference>
<dbReference type="InParanoid" id="F4REC9"/>
<gene>
    <name evidence="1" type="ORF">MELLADRAFT_61300</name>
</gene>
<dbReference type="VEuPathDB" id="FungiDB:MELLADRAFT_61300"/>
<dbReference type="EMBL" id="GL883098">
    <property type="protein sequence ID" value="EGG09293.1"/>
    <property type="molecule type" value="Genomic_DNA"/>
</dbReference>
<dbReference type="GeneID" id="18929711"/>
<sequence>MSTHKTNTKKFLLAYLRSSDQLIVRRKKQWGSVKKGWKTTEEVLDAIDDLVNEKPQCRQKWNDWVLKKAKVIVAAQSPPTGSLYININKLDTTFFDRETNVKREATIIKSMNFIHELISFKLGVDKHSGVGMTSDSSGSEEDFNIDSDTGLALHNNFSSKTKLPEDDVYHKSNNKAENTKTRLKADNAKSIKKKIKAAGTLGFLICIDNLDMMERVHTRRLDATSKIFHGTWGYVHYLKPDLLTFVNSEECTVPAFQGFVKSDCEKPVNSGDLLPTQDEQIRWTLTLKNQIAQVLLRYMKSPKKFKKLSILNLSAIDQIKPEIPDIDMLKLMDSSDNGSEGIASLYDEISKQTGLSPEDFSNGLNRYMRPPLQAAYFHNLVDMTVELFEEAVDKVYLAYFSGRATRLARQNGDSKKLQLGPGTDIHRLKETYSLTVGLLSHLVNTMKGRAGLNNVRQSRQNKITPASMI</sequence>
<dbReference type="Proteomes" id="UP000001072">
    <property type="component" value="Unassembled WGS sequence"/>
</dbReference>
<dbReference type="KEGG" id="mlr:MELLADRAFT_61300"/>
<name>F4REC9_MELLP</name>